<sequence length="810" mass="88746">MDEDDTLLGYEGDASNHMMLGDENGFAARGQDGGTFIMGAQPSADLVVWGTNINIVKIQEDFSDFFSSYCEMGNSEPLYLGLLRRVVDTQVGYINIDCEHLHSHSPDLYDNLVNYPTEVVPLFDSVVQELVNEELARRGDMQEGTVLQVQVRTFNLMDLKSMRDLNPTDLDKLIAVKGMITRTGAVLPDLKEGFFRCGACAAEMRVQIDRGRIAEPAICENCNTRGAMELIHNRCWFADKQVNKLQETPESIPDGETPATVSIYAYDTLVDVAKPGDRVVVTGIYRASPVRPNSFQRTTHAIYRTCSCSKRKLKHVDVLHYKKEETNTLGVGDEEAMGEVDSGVSASQSASQQTGWSEPSQPSLSQSTASAPVVEEGTTVAAHLEEKKRKIEELATRPDIYELLARSVAPGIWGLDDIKKGMLLQLFGGTGKRFKGGGAPRCRGEINILLCGDPGTSKSQLLSSVHRLAPRGIYTSGKGSSAVGLTAYITRDPDTRQTVLESGALVLSDRGLCCIDEFDKMSDHTRSILHEAMEQQTVSVAKAGIICTLNARTSILASANPRDSRYNPRLSVVDNIQLPPTLLSRFDLIFLVLDRADQERDRRLAQHIVSLYTDHASRSRPVQDILDTQAVKDYIAYARAHVHPVISDEAATLLAEEYVAMRRLGRGHGKTITATTRQLESLIRLSEAHARMRLSQVVDLDAVKEAARLVRVALHQAATDPRTGTIDMDLLTTGRSATARERTSDLANAIQQLLLAHTGGVRVAQIVDALRRQSSVEVSVGDVKDALQQLCSQGTVQGTGEASNPLYALV</sequence>
<dbReference type="Pfam" id="PF17207">
    <property type="entry name" value="MCM_OB"/>
    <property type="match status" value="1"/>
</dbReference>
<evidence type="ECO:0000256" key="10">
    <source>
        <dbReference type="RuleBase" id="RU004070"/>
    </source>
</evidence>
<dbReference type="SMART" id="SM00350">
    <property type="entry name" value="MCM"/>
    <property type="match status" value="1"/>
</dbReference>
<proteinExistence type="inferred from homology"/>
<evidence type="ECO:0000256" key="6">
    <source>
        <dbReference type="ARBA" id="ARBA00022806"/>
    </source>
</evidence>
<evidence type="ECO:0000256" key="7">
    <source>
        <dbReference type="ARBA" id="ARBA00022840"/>
    </source>
</evidence>
<evidence type="ECO:0000256" key="2">
    <source>
        <dbReference type="ARBA" id="ARBA00008010"/>
    </source>
</evidence>
<dbReference type="PANTHER" id="PTHR11630:SF66">
    <property type="entry name" value="DNA REPLICATION LICENSING FACTOR MCM4"/>
    <property type="match status" value="1"/>
</dbReference>
<dbReference type="Proteomes" id="UP000011083">
    <property type="component" value="Unassembled WGS sequence"/>
</dbReference>
<dbReference type="InterPro" id="IPR036388">
    <property type="entry name" value="WH-like_DNA-bd_sf"/>
</dbReference>
<dbReference type="InterPro" id="IPR001208">
    <property type="entry name" value="MCM_dom"/>
</dbReference>
<evidence type="ECO:0000256" key="5">
    <source>
        <dbReference type="ARBA" id="ARBA00022801"/>
    </source>
</evidence>
<name>L8GMI8_ACACF</name>
<feature type="domain" description="MCM C-terminal AAA(+) ATPase" evidence="13">
    <location>
        <begin position="400"/>
        <end position="608"/>
    </location>
</feature>
<dbReference type="GO" id="GO:0000727">
    <property type="term" value="P:double-strand break repair via break-induced replication"/>
    <property type="evidence" value="ECO:0007669"/>
    <property type="project" value="TreeGrafter"/>
</dbReference>
<dbReference type="Pfam" id="PF00493">
    <property type="entry name" value="MCM"/>
    <property type="match status" value="1"/>
</dbReference>
<dbReference type="GO" id="GO:1902975">
    <property type="term" value="P:mitotic DNA replication initiation"/>
    <property type="evidence" value="ECO:0007669"/>
    <property type="project" value="TreeGrafter"/>
</dbReference>
<dbReference type="GeneID" id="14914874"/>
<dbReference type="InterPro" id="IPR012340">
    <property type="entry name" value="NA-bd_OB-fold"/>
</dbReference>
<reference evidence="14 15" key="1">
    <citation type="journal article" date="2013" name="Genome Biol.">
        <title>Genome of Acanthamoeba castellanii highlights extensive lateral gene transfer and early evolution of tyrosine kinase signaling.</title>
        <authorList>
            <person name="Clarke M."/>
            <person name="Lohan A.J."/>
            <person name="Liu B."/>
            <person name="Lagkouvardos I."/>
            <person name="Roy S."/>
            <person name="Zafar N."/>
            <person name="Bertelli C."/>
            <person name="Schilde C."/>
            <person name="Kianianmomeni A."/>
            <person name="Burglin T.R."/>
            <person name="Frech C."/>
            <person name="Turcotte B."/>
            <person name="Kopec K.O."/>
            <person name="Synnott J.M."/>
            <person name="Choo C."/>
            <person name="Paponov I."/>
            <person name="Finkler A."/>
            <person name="Soon Heng Tan C."/>
            <person name="Hutchins A.P."/>
            <person name="Weinmeier T."/>
            <person name="Rattei T."/>
            <person name="Chu J.S."/>
            <person name="Gimenez G."/>
            <person name="Irimia M."/>
            <person name="Rigden D.J."/>
            <person name="Fitzpatrick D.A."/>
            <person name="Lorenzo-Morales J."/>
            <person name="Bateman A."/>
            <person name="Chiu C.H."/>
            <person name="Tang P."/>
            <person name="Hegemann P."/>
            <person name="Fromm H."/>
            <person name="Raoult D."/>
            <person name="Greub G."/>
            <person name="Miranda-Saavedra D."/>
            <person name="Chen N."/>
            <person name="Nash P."/>
            <person name="Ginger M.L."/>
            <person name="Horn M."/>
            <person name="Schaap P."/>
            <person name="Caler L."/>
            <person name="Loftus B."/>
        </authorList>
    </citation>
    <scope>NUCLEOTIDE SEQUENCE [LARGE SCALE GENOMIC DNA]</scope>
    <source>
        <strain evidence="14 15">Neff</strain>
    </source>
</reference>
<dbReference type="Pfam" id="PF14551">
    <property type="entry name" value="MCM_N"/>
    <property type="match status" value="1"/>
</dbReference>
<keyword evidence="9 11" id="KW-0539">Nucleus</keyword>
<dbReference type="EMBL" id="KB008060">
    <property type="protein sequence ID" value="ELR14280.1"/>
    <property type="molecule type" value="Genomic_DNA"/>
</dbReference>
<dbReference type="PROSITE" id="PS50051">
    <property type="entry name" value="MCM_2"/>
    <property type="match status" value="1"/>
</dbReference>
<dbReference type="Gene3D" id="2.20.28.10">
    <property type="match status" value="1"/>
</dbReference>
<evidence type="ECO:0000256" key="12">
    <source>
        <dbReference type="SAM" id="MobiDB-lite"/>
    </source>
</evidence>
<evidence type="ECO:0000256" key="9">
    <source>
        <dbReference type="ARBA" id="ARBA00023242"/>
    </source>
</evidence>
<evidence type="ECO:0000256" key="3">
    <source>
        <dbReference type="ARBA" id="ARBA00022705"/>
    </source>
</evidence>
<keyword evidence="8 10" id="KW-0238">DNA-binding</keyword>
<dbReference type="InterPro" id="IPR008047">
    <property type="entry name" value="MCM_4"/>
</dbReference>
<dbReference type="KEGG" id="acan:ACA1_106010"/>
<dbReference type="GO" id="GO:0005524">
    <property type="term" value="F:ATP binding"/>
    <property type="evidence" value="ECO:0007669"/>
    <property type="project" value="UniProtKB-UniRule"/>
</dbReference>
<evidence type="ECO:0000313" key="14">
    <source>
        <dbReference type="EMBL" id="ELR14280.1"/>
    </source>
</evidence>
<comment type="subunit">
    <text evidence="11">Component of the MCM2-7 complex.</text>
</comment>
<feature type="region of interest" description="Disordered" evidence="12">
    <location>
        <begin position="330"/>
        <end position="376"/>
    </location>
</feature>
<dbReference type="Pfam" id="PF17855">
    <property type="entry name" value="MCM_lid"/>
    <property type="match status" value="1"/>
</dbReference>
<dbReference type="InterPro" id="IPR041562">
    <property type="entry name" value="MCM_lid"/>
</dbReference>
<comment type="subcellular location">
    <subcellularLocation>
        <location evidence="1">Nucleus</location>
    </subcellularLocation>
</comment>
<dbReference type="STRING" id="1257118.L8GMI8"/>
<dbReference type="GO" id="GO:0003697">
    <property type="term" value="F:single-stranded DNA binding"/>
    <property type="evidence" value="ECO:0007669"/>
    <property type="project" value="TreeGrafter"/>
</dbReference>
<gene>
    <name evidence="14" type="ORF">ACA1_106010</name>
</gene>
<dbReference type="OMA" id="AFFKCNV"/>
<accession>L8GMI8</accession>
<keyword evidence="3 11" id="KW-0235">DNA replication</keyword>
<feature type="compositionally biased region" description="Polar residues" evidence="12">
    <location>
        <begin position="354"/>
        <end position="370"/>
    </location>
</feature>
<dbReference type="GO" id="GO:0016887">
    <property type="term" value="F:ATP hydrolysis activity"/>
    <property type="evidence" value="ECO:0007669"/>
    <property type="project" value="RHEA"/>
</dbReference>
<protein>
    <recommendedName>
        <fullName evidence="11">DNA replication licensing factor MCM4</fullName>
        <ecNumber evidence="11">3.6.4.12</ecNumber>
    </recommendedName>
</protein>
<evidence type="ECO:0000259" key="13">
    <source>
        <dbReference type="PROSITE" id="PS50051"/>
    </source>
</evidence>
<dbReference type="VEuPathDB" id="AmoebaDB:ACA1_106010"/>
<dbReference type="FunFam" id="2.20.28.10:FF:000003">
    <property type="entry name" value="DNA helicase"/>
    <property type="match status" value="1"/>
</dbReference>
<dbReference type="GO" id="GO:0005634">
    <property type="term" value="C:nucleus"/>
    <property type="evidence" value="ECO:0007669"/>
    <property type="project" value="UniProtKB-SubCell"/>
</dbReference>
<dbReference type="SUPFAM" id="SSF52540">
    <property type="entry name" value="P-loop containing nucleoside triphosphate hydrolases"/>
    <property type="match status" value="1"/>
</dbReference>
<dbReference type="InterPro" id="IPR033762">
    <property type="entry name" value="MCM_OB"/>
</dbReference>
<dbReference type="AlphaFoldDB" id="L8GMI8"/>
<dbReference type="PRINTS" id="PR01660">
    <property type="entry name" value="MCMPROTEIN4"/>
</dbReference>
<comment type="function">
    <text evidence="11">Acts as component of the MCM2-7 complex (MCM complex) which is the replicative helicase essential for 'once per cell cycle' DNA replication initiation and elongation in eukaryotic cells. The active ATPase sites in the MCM2-7 ring are formed through the interaction surfaces of two neighboring subunits such that a critical structure of a conserved arginine finger motif is provided in trans relative to the ATP-binding site of the Walker A box of the adjacent subunit. The six ATPase active sites, however, are likely to contribute differentially to the complex helicase activity.</text>
</comment>
<dbReference type="InterPro" id="IPR027925">
    <property type="entry name" value="MCM_N"/>
</dbReference>
<keyword evidence="5 11" id="KW-0378">Hydrolase</keyword>
<evidence type="ECO:0000256" key="1">
    <source>
        <dbReference type="ARBA" id="ARBA00004123"/>
    </source>
</evidence>
<evidence type="ECO:0000256" key="8">
    <source>
        <dbReference type="ARBA" id="ARBA00023125"/>
    </source>
</evidence>
<evidence type="ECO:0000313" key="15">
    <source>
        <dbReference type="Proteomes" id="UP000011083"/>
    </source>
</evidence>
<dbReference type="SUPFAM" id="SSF50249">
    <property type="entry name" value="Nucleic acid-binding proteins"/>
    <property type="match status" value="1"/>
</dbReference>
<dbReference type="PANTHER" id="PTHR11630">
    <property type="entry name" value="DNA REPLICATION LICENSING FACTOR MCM FAMILY MEMBER"/>
    <property type="match status" value="1"/>
</dbReference>
<dbReference type="CDD" id="cd17755">
    <property type="entry name" value="MCM4"/>
    <property type="match status" value="1"/>
</dbReference>
<dbReference type="Gene3D" id="2.40.50.140">
    <property type="entry name" value="Nucleic acid-binding proteins"/>
    <property type="match status" value="1"/>
</dbReference>
<comment type="catalytic activity">
    <reaction evidence="11">
        <text>ATP + H2O = ADP + phosphate + H(+)</text>
        <dbReference type="Rhea" id="RHEA:13065"/>
        <dbReference type="ChEBI" id="CHEBI:15377"/>
        <dbReference type="ChEBI" id="CHEBI:15378"/>
        <dbReference type="ChEBI" id="CHEBI:30616"/>
        <dbReference type="ChEBI" id="CHEBI:43474"/>
        <dbReference type="ChEBI" id="CHEBI:456216"/>
        <dbReference type="EC" id="3.6.4.12"/>
    </reaction>
</comment>
<dbReference type="RefSeq" id="XP_004336293.1">
    <property type="nucleotide sequence ID" value="XM_004336245.1"/>
</dbReference>
<dbReference type="Pfam" id="PF21128">
    <property type="entry name" value="WHD_MCM4"/>
    <property type="match status" value="1"/>
</dbReference>
<evidence type="ECO:0000256" key="4">
    <source>
        <dbReference type="ARBA" id="ARBA00022741"/>
    </source>
</evidence>
<keyword evidence="4 10" id="KW-0547">Nucleotide-binding</keyword>
<dbReference type="FunFam" id="3.40.50.300:FF:000217">
    <property type="entry name" value="DNA helicase"/>
    <property type="match status" value="1"/>
</dbReference>
<dbReference type="Gene3D" id="1.10.10.10">
    <property type="entry name" value="Winged helix-like DNA-binding domain superfamily/Winged helix DNA-binding domain"/>
    <property type="match status" value="1"/>
</dbReference>
<dbReference type="Gene3D" id="3.40.50.300">
    <property type="entry name" value="P-loop containing nucleotide triphosphate hydrolases"/>
    <property type="match status" value="1"/>
</dbReference>
<organism evidence="14 15">
    <name type="scientific">Acanthamoeba castellanii (strain ATCC 30010 / Neff)</name>
    <dbReference type="NCBI Taxonomy" id="1257118"/>
    <lineage>
        <taxon>Eukaryota</taxon>
        <taxon>Amoebozoa</taxon>
        <taxon>Discosea</taxon>
        <taxon>Longamoebia</taxon>
        <taxon>Centramoebida</taxon>
        <taxon>Acanthamoebidae</taxon>
        <taxon>Acanthamoeba</taxon>
    </lineage>
</organism>
<dbReference type="GO" id="GO:0017116">
    <property type="term" value="F:single-stranded DNA helicase activity"/>
    <property type="evidence" value="ECO:0007669"/>
    <property type="project" value="TreeGrafter"/>
</dbReference>
<dbReference type="GO" id="GO:0006271">
    <property type="term" value="P:DNA strand elongation involved in DNA replication"/>
    <property type="evidence" value="ECO:0007669"/>
    <property type="project" value="TreeGrafter"/>
</dbReference>
<dbReference type="OrthoDB" id="10251574at2759"/>
<dbReference type="PRINTS" id="PR01657">
    <property type="entry name" value="MCMFAMILY"/>
</dbReference>
<dbReference type="InterPro" id="IPR027417">
    <property type="entry name" value="P-loop_NTPase"/>
</dbReference>
<evidence type="ECO:0000256" key="11">
    <source>
        <dbReference type="RuleBase" id="RU368062"/>
    </source>
</evidence>
<dbReference type="EC" id="3.6.4.12" evidence="11"/>
<dbReference type="Gene3D" id="3.30.1640.10">
    <property type="entry name" value="mini-chromosome maintenance (MCM) complex, chain A, domain 1"/>
    <property type="match status" value="1"/>
</dbReference>
<comment type="similarity">
    <text evidence="2 10">Belongs to the MCM family.</text>
</comment>
<dbReference type="GO" id="GO:0042555">
    <property type="term" value="C:MCM complex"/>
    <property type="evidence" value="ECO:0007669"/>
    <property type="project" value="UniProtKB-UniRule"/>
</dbReference>
<keyword evidence="15" id="KW-1185">Reference proteome</keyword>
<keyword evidence="7 10" id="KW-0067">ATP-binding</keyword>
<dbReference type="InterPro" id="IPR031327">
    <property type="entry name" value="MCM"/>
</dbReference>
<keyword evidence="6 11" id="KW-0347">Helicase</keyword>